<evidence type="ECO:0000313" key="16">
    <source>
        <dbReference type="EMBL" id="AIS82727.1"/>
    </source>
</evidence>
<dbReference type="SUPFAM" id="SSF55874">
    <property type="entry name" value="ATPase domain of HSP90 chaperone/DNA topoisomerase II/histidine kinase"/>
    <property type="match status" value="1"/>
</dbReference>
<evidence type="ECO:0000256" key="8">
    <source>
        <dbReference type="ARBA" id="ARBA00022991"/>
    </source>
</evidence>
<evidence type="ECO:0000256" key="4">
    <source>
        <dbReference type="ARBA" id="ARBA00022543"/>
    </source>
</evidence>
<dbReference type="InterPro" id="IPR001789">
    <property type="entry name" value="Sig_transdc_resp-reg_receiver"/>
</dbReference>
<keyword evidence="5" id="KW-0716">Sensory transduction</keyword>
<feature type="domain" description="Histidine kinase" evidence="13">
    <location>
        <begin position="1011"/>
        <end position="1243"/>
    </location>
</feature>
<dbReference type="InterPro" id="IPR013515">
    <property type="entry name" value="Phytochrome_cen-reg"/>
</dbReference>
<evidence type="ECO:0000256" key="7">
    <source>
        <dbReference type="ARBA" id="ARBA00022777"/>
    </source>
</evidence>
<dbReference type="PRINTS" id="PR01033">
    <property type="entry name" value="PHYTOCHROME"/>
</dbReference>
<evidence type="ECO:0000256" key="10">
    <source>
        <dbReference type="PROSITE-ProRule" id="PRU00169"/>
    </source>
</evidence>
<dbReference type="InterPro" id="IPR029016">
    <property type="entry name" value="GAF-like_dom_sf"/>
</dbReference>
<dbReference type="Pfam" id="PF08446">
    <property type="entry name" value="PAS_2"/>
    <property type="match status" value="1"/>
</dbReference>
<dbReference type="GO" id="GO:0009881">
    <property type="term" value="F:photoreceptor activity"/>
    <property type="evidence" value="ECO:0007669"/>
    <property type="project" value="UniProtKB-KW"/>
</dbReference>
<evidence type="ECO:0000259" key="12">
    <source>
        <dbReference type="PROSITE" id="PS50046"/>
    </source>
</evidence>
<dbReference type="Gene3D" id="1.10.287.130">
    <property type="match status" value="1"/>
</dbReference>
<dbReference type="InterPro" id="IPR003594">
    <property type="entry name" value="HATPase_dom"/>
</dbReference>
<dbReference type="InterPro" id="IPR036890">
    <property type="entry name" value="HATPase_C_sf"/>
</dbReference>
<comment type="catalytic activity">
    <reaction evidence="1">
        <text>ATP + protein L-histidine = ADP + protein N-phospho-L-histidine.</text>
        <dbReference type="EC" id="2.7.13.3"/>
    </reaction>
</comment>
<reference evidence="16" key="1">
    <citation type="journal article" date="2014" name="Proc. Natl. Acad. Sci. U.S.A.">
        <title>Marine algae and land plants share conserved phytochrome signaling systems.</title>
        <authorList>
            <person name="Duanmu D."/>
            <person name="Bachy C."/>
            <person name="Sudek S."/>
            <person name="Wong C.H."/>
            <person name="Jimenez V."/>
            <person name="Rockwell N.C."/>
            <person name="Martin S.S."/>
            <person name="Ngan C.Y."/>
            <person name="Reistetter E.N."/>
            <person name="van Baren M.J."/>
            <person name="Price D.C."/>
            <person name="Wei C.L."/>
            <person name="Reyes-Prieto A."/>
            <person name="Lagarias J.C."/>
            <person name="Worden A.Z."/>
        </authorList>
    </citation>
    <scope>NUCLEOTIDE SEQUENCE</scope>
    <source>
        <strain evidence="16">CCMP880</strain>
    </source>
</reference>
<dbReference type="GO" id="GO:0000155">
    <property type="term" value="F:phosphorelay sensor kinase activity"/>
    <property type="evidence" value="ECO:0007669"/>
    <property type="project" value="InterPro"/>
</dbReference>
<dbReference type="InterPro" id="IPR003661">
    <property type="entry name" value="HisK_dim/P_dom"/>
</dbReference>
<dbReference type="PANTHER" id="PTHR43047:SF66">
    <property type="entry name" value="HISKA"/>
    <property type="match status" value="1"/>
</dbReference>
<gene>
    <name evidence="16" type="primary">PHY</name>
</gene>
<dbReference type="EMBL" id="KF876182">
    <property type="protein sequence ID" value="AIS82727.1"/>
    <property type="molecule type" value="Genomic_DNA"/>
</dbReference>
<dbReference type="InterPro" id="IPR013767">
    <property type="entry name" value="PAS_fold"/>
</dbReference>
<keyword evidence="10" id="KW-0597">Phosphoprotein</keyword>
<dbReference type="GO" id="GO:0006355">
    <property type="term" value="P:regulation of DNA-templated transcription"/>
    <property type="evidence" value="ECO:0007669"/>
    <property type="project" value="InterPro"/>
</dbReference>
<dbReference type="InterPro" id="IPR000014">
    <property type="entry name" value="PAS"/>
</dbReference>
<evidence type="ECO:0000256" key="1">
    <source>
        <dbReference type="ARBA" id="ARBA00000085"/>
    </source>
</evidence>
<dbReference type="SMART" id="SM00448">
    <property type="entry name" value="REC"/>
    <property type="match status" value="1"/>
</dbReference>
<dbReference type="CDD" id="cd17546">
    <property type="entry name" value="REC_hyHK_CKI1_RcsC-like"/>
    <property type="match status" value="1"/>
</dbReference>
<feature type="domain" description="Response regulatory" evidence="14">
    <location>
        <begin position="1416"/>
        <end position="1537"/>
    </location>
</feature>
<name>A0A097CKH0_9CHLO</name>
<keyword evidence="4" id="KW-0600">Photoreceptor protein</keyword>
<dbReference type="InterPro" id="IPR011006">
    <property type="entry name" value="CheY-like_superfamily"/>
</dbReference>
<dbReference type="CDD" id="cd00130">
    <property type="entry name" value="PAS"/>
    <property type="match status" value="1"/>
</dbReference>
<dbReference type="SMART" id="SM00091">
    <property type="entry name" value="PAS"/>
    <property type="match status" value="2"/>
</dbReference>
<dbReference type="SUPFAM" id="SSF52172">
    <property type="entry name" value="CheY-like"/>
    <property type="match status" value="1"/>
</dbReference>
<dbReference type="InterPro" id="IPR016132">
    <property type="entry name" value="Phyto_chromo_attachment"/>
</dbReference>
<feature type="domain" description="PAS" evidence="15">
    <location>
        <begin position="828"/>
        <end position="883"/>
    </location>
</feature>
<keyword evidence="7" id="KW-0418">Kinase</keyword>
<organism evidence="16">
    <name type="scientific">Tetraselmis astigmatica</name>
    <dbReference type="NCBI Taxonomy" id="1074897"/>
    <lineage>
        <taxon>Eukaryota</taxon>
        <taxon>Viridiplantae</taxon>
        <taxon>Chlorophyta</taxon>
        <taxon>core chlorophytes</taxon>
        <taxon>Chlorodendrophyceae</taxon>
        <taxon>Chlorodendrales</taxon>
        <taxon>Chlorodendraceae</taxon>
        <taxon>Tetraselmis</taxon>
    </lineage>
</organism>
<keyword evidence="6" id="KW-0808">Transferase</keyword>
<dbReference type="PROSITE" id="PS50109">
    <property type="entry name" value="HIS_KIN"/>
    <property type="match status" value="1"/>
</dbReference>
<evidence type="ECO:0000259" key="14">
    <source>
        <dbReference type="PROSITE" id="PS50110"/>
    </source>
</evidence>
<dbReference type="InterPro" id="IPR003018">
    <property type="entry name" value="GAF"/>
</dbReference>
<feature type="region of interest" description="Disordered" evidence="11">
    <location>
        <begin position="1383"/>
        <end position="1409"/>
    </location>
</feature>
<dbReference type="SMART" id="SM00387">
    <property type="entry name" value="HATPase_c"/>
    <property type="match status" value="1"/>
</dbReference>
<dbReference type="GO" id="GO:0005886">
    <property type="term" value="C:plasma membrane"/>
    <property type="evidence" value="ECO:0007669"/>
    <property type="project" value="TreeGrafter"/>
</dbReference>
<dbReference type="InterPro" id="IPR036097">
    <property type="entry name" value="HisK_dim/P_sf"/>
</dbReference>
<dbReference type="CDD" id="cd16922">
    <property type="entry name" value="HATPase_EvgS-ArcB-TorS-like"/>
    <property type="match status" value="1"/>
</dbReference>
<evidence type="ECO:0000259" key="13">
    <source>
        <dbReference type="PROSITE" id="PS50109"/>
    </source>
</evidence>
<dbReference type="InterPro" id="IPR005467">
    <property type="entry name" value="His_kinase_dom"/>
</dbReference>
<feature type="modified residue" description="4-aspartylphosphate" evidence="10">
    <location>
        <position position="1467"/>
    </location>
</feature>
<dbReference type="PROSITE" id="PS50112">
    <property type="entry name" value="PAS"/>
    <property type="match status" value="2"/>
</dbReference>
<dbReference type="GO" id="GO:0009927">
    <property type="term" value="F:histidine phosphotransfer kinase activity"/>
    <property type="evidence" value="ECO:0007669"/>
    <property type="project" value="TreeGrafter"/>
</dbReference>
<dbReference type="InterPro" id="IPR013654">
    <property type="entry name" value="PAS_2"/>
</dbReference>
<evidence type="ECO:0000256" key="5">
    <source>
        <dbReference type="ARBA" id="ARBA00022606"/>
    </source>
</evidence>
<dbReference type="SUPFAM" id="SSF55785">
    <property type="entry name" value="PYP-like sensor domain (PAS domain)"/>
    <property type="match status" value="2"/>
</dbReference>
<dbReference type="Pfam" id="PF02518">
    <property type="entry name" value="HATPase_c"/>
    <property type="match status" value="1"/>
</dbReference>
<accession>A0A097CKH0</accession>
<feature type="compositionally biased region" description="Polar residues" evidence="11">
    <location>
        <begin position="1393"/>
        <end position="1407"/>
    </location>
</feature>
<dbReference type="Gene3D" id="3.30.450.40">
    <property type="match status" value="1"/>
</dbReference>
<dbReference type="Pfam" id="PF01590">
    <property type="entry name" value="GAF"/>
    <property type="match status" value="1"/>
</dbReference>
<protein>
    <recommendedName>
        <fullName evidence="3">histidine kinase</fullName>
        <ecNumber evidence="3">2.7.13.3</ecNumber>
    </recommendedName>
</protein>
<dbReference type="SUPFAM" id="SSF47384">
    <property type="entry name" value="Homodimeric domain of signal transducing histidine kinase"/>
    <property type="match status" value="1"/>
</dbReference>
<dbReference type="Pfam" id="PF00072">
    <property type="entry name" value="Response_reg"/>
    <property type="match status" value="1"/>
</dbReference>
<evidence type="ECO:0000256" key="11">
    <source>
        <dbReference type="SAM" id="MobiDB-lite"/>
    </source>
</evidence>
<evidence type="ECO:0000256" key="9">
    <source>
        <dbReference type="ARBA" id="ARBA00023170"/>
    </source>
</evidence>
<feature type="domain" description="Phytochrome chromophore attachment site" evidence="12">
    <location>
        <begin position="232"/>
        <end position="423"/>
    </location>
</feature>
<dbReference type="SMART" id="SM00388">
    <property type="entry name" value="HisKA"/>
    <property type="match status" value="1"/>
</dbReference>
<dbReference type="SMART" id="SM00065">
    <property type="entry name" value="GAF"/>
    <property type="match status" value="1"/>
</dbReference>
<comment type="subunit">
    <text evidence="2">Homodimer.</text>
</comment>
<proteinExistence type="predicted"/>
<dbReference type="Gene3D" id="3.30.450.20">
    <property type="entry name" value="PAS domain"/>
    <property type="match status" value="2"/>
</dbReference>
<evidence type="ECO:0000259" key="15">
    <source>
        <dbReference type="PROSITE" id="PS50112"/>
    </source>
</evidence>
<dbReference type="Gene3D" id="3.30.450.270">
    <property type="match status" value="1"/>
</dbReference>
<evidence type="ECO:0000256" key="6">
    <source>
        <dbReference type="ARBA" id="ARBA00022679"/>
    </source>
</evidence>
<dbReference type="PANTHER" id="PTHR43047">
    <property type="entry name" value="TWO-COMPONENT HISTIDINE PROTEIN KINASE"/>
    <property type="match status" value="1"/>
</dbReference>
<dbReference type="Gene3D" id="3.30.565.10">
    <property type="entry name" value="Histidine kinase-like ATPase, C-terminal domain"/>
    <property type="match status" value="1"/>
</dbReference>
<dbReference type="GO" id="GO:0009584">
    <property type="term" value="P:detection of visible light"/>
    <property type="evidence" value="ECO:0007669"/>
    <property type="project" value="InterPro"/>
</dbReference>
<keyword evidence="9" id="KW-0675">Receptor</keyword>
<keyword evidence="8" id="KW-0157">Chromophore</keyword>
<dbReference type="Pfam" id="PF00989">
    <property type="entry name" value="PAS"/>
    <property type="match status" value="1"/>
</dbReference>
<feature type="domain" description="PAS" evidence="15">
    <location>
        <begin position="678"/>
        <end position="760"/>
    </location>
</feature>
<dbReference type="CDD" id="cd00082">
    <property type="entry name" value="HisKA"/>
    <property type="match status" value="1"/>
</dbReference>
<dbReference type="PROSITE" id="PS50110">
    <property type="entry name" value="RESPONSE_REGULATORY"/>
    <property type="match status" value="1"/>
</dbReference>
<dbReference type="InterPro" id="IPR035965">
    <property type="entry name" value="PAS-like_dom_sf"/>
</dbReference>
<dbReference type="InterPro" id="IPR001294">
    <property type="entry name" value="Phytochrome"/>
</dbReference>
<dbReference type="EC" id="2.7.13.3" evidence="3"/>
<evidence type="ECO:0000256" key="2">
    <source>
        <dbReference type="ARBA" id="ARBA00011738"/>
    </source>
</evidence>
<dbReference type="Pfam" id="PF00512">
    <property type="entry name" value="HisKA"/>
    <property type="match status" value="1"/>
</dbReference>
<evidence type="ECO:0000256" key="3">
    <source>
        <dbReference type="ARBA" id="ARBA00012438"/>
    </source>
</evidence>
<sequence>MGDAAGRARVRAQDRQFLADVELEARFALTDGGCPASAQQPAASAGFNYQDSVEVTKAANSSAARGIPVSTDQLHAYDRRTLRPGQVQSFGALLLVGHGESQGKCAFPRGLVLAASANSKEVLGVEASQLLDTFLFNPEVSPFDAECLGALDELLKSRDLTAQAPLLATLRLVGGSGAQRQAFLIVHSTEEGYCIDVEPLNEDVSRLLRGSILTHSLAKKGVERLQEMSSCSVEEQCQALCEEARALTGYDRIMVYKFHPDCHGEVVAESVSEHVKEPMLGLHFPATDIPQANRGIFMAMRSRMIADTSASNVKILQSPRLLDNIILAKSQLRSVSGCHATYLQNMGSTATLTLSIVTAPTADGFQLKPNYFKMGLPDLSGAKENEGRPPPRSPLWGLVCCHHSQGPYRVNYDHRSAAEFLVKVFSLQLGRRLDALEAAAQDRVNIAQQSICKVLKSIEESPHHLEGRTEALADGLMRGHSGKVMMQVAEATGAAMLVGGKWRTTGLCPQPDQLDTLAAWLCSGQEQAPPRLPHGGRWGTISLHKEGFPNAKAIRGCAAGLLALDLSRSAASSTGTQCLAIWFRGELMKEQNWAGNKNDPQGRAMGHEMTPRSSFIAMSEILDLECRQWADCEVDGTHTIQLLLQDSIRFAEEGMTTGRILIAINQERLRNMDELTKVASELQSVILTADIPIIKLDTQLQVVDFNEHAKPFLQLHQGEGASSVASSELLDAHGKPLLQYIHPDTQAGFKAVLEKALATSIDPSPVHVKFNCLHPQHHQESPEDKLYLSEALVFVHLKHSYSGVVEGLVLVCRDMTTQQILMQEVVAREHLVEELSHHFASPMFCVDESCRINEWNTAMERLTLVEKSEVLGKLAAGEVFGPKGLLKCIASPDSPDAMTELNAHCVTAMQPPSCTPDGVSKSSRNHGKAEEEAVMESQAPAMELSFLRAGSAPKEVQISISCRPRPDRLAQEAGVYCFVQDLSLTKALEKAIAVQMAAEAAAQAKTRHIAFLCHEIRNPVNGILAAVHSMDKLVEPDGNKITDMDVEELQDLVSTTLACTDQLRRTVDGILDINKLEEGKLEVKESAFSISSVLHTVCSQVTRAASEKGLSLETQLDPPELGSMMFVGDAGRIQQILANFCWNSVKFTTEGFVRIVVQGEAIGNDSMRLFWKVVDSGKGMSQQTQERLFERFAMGDHQVGKYGGSGLGLSICRSLAELLNGHVHCVSALGEGSTFVLELSLKLTGDSADNISSVSASLPALQSAEHPSASNIESGSQPLVAAASPLAQTLLQQHPHPAPRAAASTGQWSFRVVREIVQESSVAVLVEVEKDGVVRQQWGGAQLGEAGLGEALAAATDDGMRNIIQAASPSGIRPLLFTGQPESQACTPAMAQPSASMPQDPTPSSSGEALPSHLTHVLVVDDDHINIKVMSRALTRGRLKITSGEDGEDIVRLCVVEGKRFDLVLVDANMRHMQGTTAIAALRQYERMHGLPPTPAIVTTGYASENDLLQYHSAGLNGLLTKPIDMRCVVSSLRNYCEFIHRFGEGHQPPNQLPWDITNPGYPPYVAADSSGLTKIKGCMKIGELLVFGAPVE</sequence>
<dbReference type="SUPFAM" id="SSF55781">
    <property type="entry name" value="GAF domain-like"/>
    <property type="match status" value="2"/>
</dbReference>
<dbReference type="PROSITE" id="PS50046">
    <property type="entry name" value="PHYTOCHROME_2"/>
    <property type="match status" value="1"/>
</dbReference>
<dbReference type="Gene3D" id="3.40.50.2300">
    <property type="match status" value="1"/>
</dbReference>
<dbReference type="InterPro" id="IPR043150">
    <property type="entry name" value="Phytochrome_PHY_sf"/>
</dbReference>
<dbReference type="Pfam" id="PF00360">
    <property type="entry name" value="PHY"/>
    <property type="match status" value="1"/>
</dbReference>